<gene>
    <name evidence="6" type="ORF">SARC_00292</name>
</gene>
<dbReference type="RefSeq" id="XP_014161493.1">
    <property type="nucleotide sequence ID" value="XM_014306018.1"/>
</dbReference>
<feature type="chain" id="PRO_5005539439" evidence="5">
    <location>
        <begin position="28"/>
        <end position="303"/>
    </location>
</feature>
<dbReference type="PANTHER" id="PTHR24126">
    <property type="entry name" value="ANKYRIN REPEAT, PH AND SEC7 DOMAIN CONTAINING PROTEIN SECG-RELATED"/>
    <property type="match status" value="1"/>
</dbReference>
<evidence type="ECO:0000256" key="5">
    <source>
        <dbReference type="SAM" id="SignalP"/>
    </source>
</evidence>
<feature type="compositionally biased region" description="Low complexity" evidence="4">
    <location>
        <begin position="181"/>
        <end position="200"/>
    </location>
</feature>
<dbReference type="Gene3D" id="1.25.40.20">
    <property type="entry name" value="Ankyrin repeat-containing domain"/>
    <property type="match status" value="2"/>
</dbReference>
<evidence type="ECO:0000256" key="4">
    <source>
        <dbReference type="SAM" id="MobiDB-lite"/>
    </source>
</evidence>
<dbReference type="EMBL" id="KQ241604">
    <property type="protein sequence ID" value="KNC87591.1"/>
    <property type="molecule type" value="Genomic_DNA"/>
</dbReference>
<evidence type="ECO:0000256" key="1">
    <source>
        <dbReference type="ARBA" id="ARBA00022737"/>
    </source>
</evidence>
<evidence type="ECO:0000256" key="2">
    <source>
        <dbReference type="ARBA" id="ARBA00023043"/>
    </source>
</evidence>
<reference evidence="6 7" key="1">
    <citation type="submission" date="2011-02" db="EMBL/GenBank/DDBJ databases">
        <title>The Genome Sequence of Sphaeroforma arctica JP610.</title>
        <authorList>
            <consortium name="The Broad Institute Genome Sequencing Platform"/>
            <person name="Russ C."/>
            <person name="Cuomo C."/>
            <person name="Young S.K."/>
            <person name="Zeng Q."/>
            <person name="Gargeya S."/>
            <person name="Alvarado L."/>
            <person name="Berlin A."/>
            <person name="Chapman S.B."/>
            <person name="Chen Z."/>
            <person name="Freedman E."/>
            <person name="Gellesch M."/>
            <person name="Goldberg J."/>
            <person name="Griggs A."/>
            <person name="Gujja S."/>
            <person name="Heilman E."/>
            <person name="Heiman D."/>
            <person name="Howarth C."/>
            <person name="Mehta T."/>
            <person name="Neiman D."/>
            <person name="Pearson M."/>
            <person name="Roberts A."/>
            <person name="Saif S."/>
            <person name="Shea T."/>
            <person name="Shenoy N."/>
            <person name="Sisk P."/>
            <person name="Stolte C."/>
            <person name="Sykes S."/>
            <person name="White J."/>
            <person name="Yandava C."/>
            <person name="Burger G."/>
            <person name="Gray M.W."/>
            <person name="Holland P.W.H."/>
            <person name="King N."/>
            <person name="Lang F.B.F."/>
            <person name="Roger A.J."/>
            <person name="Ruiz-Trillo I."/>
            <person name="Haas B."/>
            <person name="Nusbaum C."/>
            <person name="Birren B."/>
        </authorList>
    </citation>
    <scope>NUCLEOTIDE SEQUENCE [LARGE SCALE GENOMIC DNA]</scope>
    <source>
        <strain evidence="6 7">JP610</strain>
    </source>
</reference>
<evidence type="ECO:0000313" key="6">
    <source>
        <dbReference type="EMBL" id="KNC87591.1"/>
    </source>
</evidence>
<feature type="repeat" description="ANK" evidence="3">
    <location>
        <begin position="121"/>
        <end position="153"/>
    </location>
</feature>
<dbReference type="Proteomes" id="UP000054560">
    <property type="component" value="Unassembled WGS sequence"/>
</dbReference>
<keyword evidence="2 3" id="KW-0040">ANK repeat</keyword>
<dbReference type="STRING" id="667725.A0A0L0GFI4"/>
<keyword evidence="5" id="KW-0732">Signal</keyword>
<dbReference type="PROSITE" id="PS50297">
    <property type="entry name" value="ANK_REP_REGION"/>
    <property type="match status" value="2"/>
</dbReference>
<organism evidence="6 7">
    <name type="scientific">Sphaeroforma arctica JP610</name>
    <dbReference type="NCBI Taxonomy" id="667725"/>
    <lineage>
        <taxon>Eukaryota</taxon>
        <taxon>Ichthyosporea</taxon>
        <taxon>Ichthyophonida</taxon>
        <taxon>Sphaeroforma</taxon>
    </lineage>
</organism>
<feature type="signal peptide" evidence="5">
    <location>
        <begin position="1"/>
        <end position="27"/>
    </location>
</feature>
<dbReference type="PROSITE" id="PS50088">
    <property type="entry name" value="ANK_REPEAT"/>
    <property type="match status" value="2"/>
</dbReference>
<dbReference type="GeneID" id="25900796"/>
<keyword evidence="7" id="KW-1185">Reference proteome</keyword>
<dbReference type="InterPro" id="IPR002110">
    <property type="entry name" value="Ankyrin_rpt"/>
</dbReference>
<feature type="repeat" description="ANK" evidence="3">
    <location>
        <begin position="87"/>
        <end position="119"/>
    </location>
</feature>
<dbReference type="InterPro" id="IPR036770">
    <property type="entry name" value="Ankyrin_rpt-contain_sf"/>
</dbReference>
<dbReference type="SUPFAM" id="SSF48403">
    <property type="entry name" value="Ankyrin repeat"/>
    <property type="match status" value="1"/>
</dbReference>
<dbReference type="Pfam" id="PF12796">
    <property type="entry name" value="Ank_2"/>
    <property type="match status" value="1"/>
</dbReference>
<accession>A0A0L0GFI4</accession>
<name>A0A0L0GFI4_9EUKA</name>
<dbReference type="AlphaFoldDB" id="A0A0L0GFI4"/>
<keyword evidence="1" id="KW-0677">Repeat</keyword>
<evidence type="ECO:0000313" key="7">
    <source>
        <dbReference type="Proteomes" id="UP000054560"/>
    </source>
</evidence>
<feature type="region of interest" description="Disordered" evidence="4">
    <location>
        <begin position="175"/>
        <end position="200"/>
    </location>
</feature>
<protein>
    <submittedName>
        <fullName evidence="6">Uncharacterized protein</fullName>
    </submittedName>
</protein>
<evidence type="ECO:0000256" key="3">
    <source>
        <dbReference type="PROSITE-ProRule" id="PRU00023"/>
    </source>
</evidence>
<dbReference type="SMART" id="SM00248">
    <property type="entry name" value="ANK"/>
    <property type="match status" value="3"/>
</dbReference>
<proteinExistence type="predicted"/>
<dbReference type="eggNOG" id="KOG4177">
    <property type="taxonomic scope" value="Eukaryota"/>
</dbReference>
<sequence length="303" mass="32699">MTATALCLDNIWQVLIFICARFKLLVARSNKQTVKKSTHLNEIININWNDDSTNNETCLFAAVRNALPGVVDTVISLGADVNHKNSVGETALHIATQGGKAEIIERLVSAGASVEPGDTYEGKSPPHLAASSGHVGAVFAILGHGANPSKPERMHGRTPLHEVVRKRKKLVPEKVTRGMPSRTSSTSQLETTSENFGSNSSINSIASSISGCHDDDVWAQCARALKQHGADLYAKDIEGKTPLHYAKEGFGEAKKAGRKKFWHDLLTILCPANETEVGNKKESNFTINEKDSAYLSTSVATAK</sequence>
<dbReference type="OrthoDB" id="7770266at2759"/>